<dbReference type="GO" id="GO:0008964">
    <property type="term" value="F:phosphoenolpyruvate carboxylase activity"/>
    <property type="evidence" value="ECO:0007669"/>
    <property type="project" value="InterPro"/>
</dbReference>
<dbReference type="PANTHER" id="PTHR30523:SF33">
    <property type="entry name" value="PHOSPHOENOLPYRUVATE CARBOXYLASE 3"/>
    <property type="match status" value="1"/>
</dbReference>
<evidence type="ECO:0000313" key="1">
    <source>
        <dbReference type="EMBL" id="PIA33268.1"/>
    </source>
</evidence>
<dbReference type="Pfam" id="PF00311">
    <property type="entry name" value="PEPcase"/>
    <property type="match status" value="1"/>
</dbReference>
<sequence>MELMNVFLTMCSFEKQFFLSTCSWMGGDRDGVTPEVTRDACLLARMIAANLYYSQIEDLMFELSMWRCSDELRVRADELHRSSKKDAEHYIGMCSVSVSYGY</sequence>
<protein>
    <submittedName>
        <fullName evidence="1">Uncharacterized protein</fullName>
    </submittedName>
</protein>
<dbReference type="SUPFAM" id="SSF51621">
    <property type="entry name" value="Phosphoenolpyruvate/pyruvate domain"/>
    <property type="match status" value="1"/>
</dbReference>
<gene>
    <name evidence="1" type="ORF">AQUCO_04200202v1</name>
</gene>
<proteinExistence type="predicted"/>
<dbReference type="GO" id="GO:0006099">
    <property type="term" value="P:tricarboxylic acid cycle"/>
    <property type="evidence" value="ECO:0007669"/>
    <property type="project" value="InterPro"/>
</dbReference>
<dbReference type="Proteomes" id="UP000230069">
    <property type="component" value="Unassembled WGS sequence"/>
</dbReference>
<dbReference type="PANTHER" id="PTHR30523">
    <property type="entry name" value="PHOSPHOENOLPYRUVATE CARBOXYLASE"/>
    <property type="match status" value="1"/>
</dbReference>
<dbReference type="GO" id="GO:0015977">
    <property type="term" value="P:carbon fixation"/>
    <property type="evidence" value="ECO:0007669"/>
    <property type="project" value="InterPro"/>
</dbReference>
<dbReference type="OrthoDB" id="1674608at2759"/>
<dbReference type="AlphaFoldDB" id="A0A2G5CPS7"/>
<dbReference type="GO" id="GO:0048046">
    <property type="term" value="C:apoplast"/>
    <property type="evidence" value="ECO:0007669"/>
    <property type="project" value="TreeGrafter"/>
</dbReference>
<dbReference type="GO" id="GO:0005829">
    <property type="term" value="C:cytosol"/>
    <property type="evidence" value="ECO:0007669"/>
    <property type="project" value="TreeGrafter"/>
</dbReference>
<dbReference type="GO" id="GO:0009507">
    <property type="term" value="C:chloroplast"/>
    <property type="evidence" value="ECO:0007669"/>
    <property type="project" value="TreeGrafter"/>
</dbReference>
<dbReference type="EMBL" id="KZ305059">
    <property type="protein sequence ID" value="PIA33268.1"/>
    <property type="molecule type" value="Genomic_DNA"/>
</dbReference>
<dbReference type="InterPro" id="IPR015813">
    <property type="entry name" value="Pyrv/PenolPyrv_kinase-like_dom"/>
</dbReference>
<dbReference type="STRING" id="218851.A0A2G5CPS7"/>
<evidence type="ECO:0000313" key="2">
    <source>
        <dbReference type="Proteomes" id="UP000230069"/>
    </source>
</evidence>
<dbReference type="InParanoid" id="A0A2G5CPS7"/>
<dbReference type="Gene3D" id="1.20.1440.90">
    <property type="entry name" value="Phosphoenolpyruvate/pyruvate domain"/>
    <property type="match status" value="1"/>
</dbReference>
<accession>A0A2G5CPS7</accession>
<organism evidence="1 2">
    <name type="scientific">Aquilegia coerulea</name>
    <name type="common">Rocky mountain columbine</name>
    <dbReference type="NCBI Taxonomy" id="218851"/>
    <lineage>
        <taxon>Eukaryota</taxon>
        <taxon>Viridiplantae</taxon>
        <taxon>Streptophyta</taxon>
        <taxon>Embryophyta</taxon>
        <taxon>Tracheophyta</taxon>
        <taxon>Spermatophyta</taxon>
        <taxon>Magnoliopsida</taxon>
        <taxon>Ranunculales</taxon>
        <taxon>Ranunculaceae</taxon>
        <taxon>Thalictroideae</taxon>
        <taxon>Aquilegia</taxon>
    </lineage>
</organism>
<dbReference type="InterPro" id="IPR021135">
    <property type="entry name" value="PEP_COase"/>
</dbReference>
<keyword evidence="2" id="KW-1185">Reference proteome</keyword>
<dbReference type="GO" id="GO:0048366">
    <property type="term" value="P:leaf development"/>
    <property type="evidence" value="ECO:0007669"/>
    <property type="project" value="TreeGrafter"/>
</dbReference>
<name>A0A2G5CPS7_AQUCA</name>
<reference evidence="1 2" key="1">
    <citation type="submission" date="2017-09" db="EMBL/GenBank/DDBJ databases">
        <title>WGS assembly of Aquilegia coerulea Goldsmith.</title>
        <authorList>
            <person name="Hodges S."/>
            <person name="Kramer E."/>
            <person name="Nordborg M."/>
            <person name="Tomkins J."/>
            <person name="Borevitz J."/>
            <person name="Derieg N."/>
            <person name="Yan J."/>
            <person name="Mihaltcheva S."/>
            <person name="Hayes R.D."/>
            <person name="Rokhsar D."/>
        </authorList>
    </citation>
    <scope>NUCLEOTIDE SEQUENCE [LARGE SCALE GENOMIC DNA]</scope>
    <source>
        <strain evidence="2">cv. Goldsmith</strain>
    </source>
</reference>